<protein>
    <submittedName>
        <fullName evidence="2">NrdH-redoxin</fullName>
    </submittedName>
</protein>
<name>A0A918CK19_9DEIO</name>
<sequence>MPEITVYTVPNCADCAAVKALLTRHGAAFTERNVRGDPDALAELLRRANVRIAPVVMIGEQAYYGPFDTVKHHLTAALTVLEARL</sequence>
<dbReference type="PROSITE" id="PS51354">
    <property type="entry name" value="GLUTAREDOXIN_2"/>
    <property type="match status" value="1"/>
</dbReference>
<dbReference type="InterPro" id="IPR002109">
    <property type="entry name" value="Glutaredoxin"/>
</dbReference>
<gene>
    <name evidence="2" type="ORF">GCM10008957_43150</name>
</gene>
<reference evidence="2" key="2">
    <citation type="submission" date="2020-09" db="EMBL/GenBank/DDBJ databases">
        <authorList>
            <person name="Sun Q."/>
            <person name="Ohkuma M."/>
        </authorList>
    </citation>
    <scope>NUCLEOTIDE SEQUENCE</scope>
    <source>
        <strain evidence="2">JCM 31311</strain>
    </source>
</reference>
<dbReference type="SUPFAM" id="SSF52833">
    <property type="entry name" value="Thioredoxin-like"/>
    <property type="match status" value="1"/>
</dbReference>
<keyword evidence="3" id="KW-1185">Reference proteome</keyword>
<organism evidence="2 3">
    <name type="scientific">Deinococcus ruber</name>
    <dbReference type="NCBI Taxonomy" id="1848197"/>
    <lineage>
        <taxon>Bacteria</taxon>
        <taxon>Thermotogati</taxon>
        <taxon>Deinococcota</taxon>
        <taxon>Deinococci</taxon>
        <taxon>Deinococcales</taxon>
        <taxon>Deinococcaceae</taxon>
        <taxon>Deinococcus</taxon>
    </lineage>
</organism>
<dbReference type="Proteomes" id="UP000603865">
    <property type="component" value="Unassembled WGS sequence"/>
</dbReference>
<reference evidence="2" key="1">
    <citation type="journal article" date="2014" name="Int. J. Syst. Evol. Microbiol.">
        <title>Complete genome sequence of Corynebacterium casei LMG S-19264T (=DSM 44701T), isolated from a smear-ripened cheese.</title>
        <authorList>
            <consortium name="US DOE Joint Genome Institute (JGI-PGF)"/>
            <person name="Walter F."/>
            <person name="Albersmeier A."/>
            <person name="Kalinowski J."/>
            <person name="Ruckert C."/>
        </authorList>
    </citation>
    <scope>NUCLEOTIDE SEQUENCE</scope>
    <source>
        <strain evidence="2">JCM 31311</strain>
    </source>
</reference>
<evidence type="ECO:0000313" key="2">
    <source>
        <dbReference type="EMBL" id="GGR27162.1"/>
    </source>
</evidence>
<accession>A0A918CK19</accession>
<feature type="domain" description="Glutaredoxin" evidence="1">
    <location>
        <begin position="4"/>
        <end position="61"/>
    </location>
</feature>
<dbReference type="InterPro" id="IPR051548">
    <property type="entry name" value="Grx-like_ET"/>
</dbReference>
<evidence type="ECO:0000259" key="1">
    <source>
        <dbReference type="Pfam" id="PF00462"/>
    </source>
</evidence>
<proteinExistence type="predicted"/>
<dbReference type="GO" id="GO:0045454">
    <property type="term" value="P:cell redox homeostasis"/>
    <property type="evidence" value="ECO:0007669"/>
    <property type="project" value="TreeGrafter"/>
</dbReference>
<dbReference type="CDD" id="cd02976">
    <property type="entry name" value="NrdH"/>
    <property type="match status" value="1"/>
</dbReference>
<dbReference type="Gene3D" id="3.40.30.10">
    <property type="entry name" value="Glutaredoxin"/>
    <property type="match status" value="1"/>
</dbReference>
<comment type="caution">
    <text evidence="2">The sequence shown here is derived from an EMBL/GenBank/DDBJ whole genome shotgun (WGS) entry which is preliminary data.</text>
</comment>
<dbReference type="Pfam" id="PF00462">
    <property type="entry name" value="Glutaredoxin"/>
    <property type="match status" value="1"/>
</dbReference>
<dbReference type="AlphaFoldDB" id="A0A918CK19"/>
<dbReference type="InterPro" id="IPR036249">
    <property type="entry name" value="Thioredoxin-like_sf"/>
</dbReference>
<dbReference type="PANTHER" id="PTHR34386:SF1">
    <property type="entry name" value="GLUTAREDOXIN-LIKE PROTEIN NRDH"/>
    <property type="match status" value="1"/>
</dbReference>
<dbReference type="EMBL" id="BMQL01000040">
    <property type="protein sequence ID" value="GGR27162.1"/>
    <property type="molecule type" value="Genomic_DNA"/>
</dbReference>
<dbReference type="RefSeq" id="WP_189092583.1">
    <property type="nucleotide sequence ID" value="NZ_BMQL01000040.1"/>
</dbReference>
<evidence type="ECO:0000313" key="3">
    <source>
        <dbReference type="Proteomes" id="UP000603865"/>
    </source>
</evidence>
<dbReference type="GO" id="GO:0009055">
    <property type="term" value="F:electron transfer activity"/>
    <property type="evidence" value="ECO:0007669"/>
    <property type="project" value="TreeGrafter"/>
</dbReference>
<dbReference type="PANTHER" id="PTHR34386">
    <property type="entry name" value="GLUTAREDOXIN"/>
    <property type="match status" value="1"/>
</dbReference>